<feature type="domain" description="Ig-like" evidence="4">
    <location>
        <begin position="39"/>
        <end position="121"/>
    </location>
</feature>
<dbReference type="InterPro" id="IPR036179">
    <property type="entry name" value="Ig-like_dom_sf"/>
</dbReference>
<dbReference type="PANTHER" id="PTHR47633">
    <property type="entry name" value="IMMUNOGLOBULIN"/>
    <property type="match status" value="1"/>
</dbReference>
<sequence length="188" mass="20821">MRRSQFPSRAIPERVTMPAAGPSERPDRDLDSDPSTAAPPVFLRKLKRAAVATGCDVRLRVAVGGHPEPELHWYRGDTPVHCDERDPGGLWIRDCQPGDGGLYTCVALNAHGEARSSAVLAVLDLGDAASSLYSTSETEDADADYIALCLPYFTWEMVRQTGHRCFLMCHDYIVLCSLYFTWEMEVTS</sequence>
<dbReference type="Pfam" id="PF07679">
    <property type="entry name" value="I-set"/>
    <property type="match status" value="1"/>
</dbReference>
<dbReference type="PANTHER" id="PTHR47633:SF16">
    <property type="entry name" value="CAVP-TARGET PROTEIN-LIKE"/>
    <property type="match status" value="1"/>
</dbReference>
<proteinExistence type="predicted"/>
<evidence type="ECO:0000256" key="1">
    <source>
        <dbReference type="ARBA" id="ARBA00023157"/>
    </source>
</evidence>
<evidence type="ECO:0000256" key="3">
    <source>
        <dbReference type="SAM" id="MobiDB-lite"/>
    </source>
</evidence>
<dbReference type="SMART" id="SM00408">
    <property type="entry name" value="IGc2"/>
    <property type="match status" value="1"/>
</dbReference>
<feature type="region of interest" description="Disordered" evidence="3">
    <location>
        <begin position="1"/>
        <end position="38"/>
    </location>
</feature>
<evidence type="ECO:0000256" key="2">
    <source>
        <dbReference type="ARBA" id="ARBA00023319"/>
    </source>
</evidence>
<dbReference type="AlphaFoldDB" id="A0ABD1JLV2"/>
<keyword evidence="1" id="KW-1015">Disulfide bond</keyword>
<organism evidence="5 6">
    <name type="scientific">Coilia grayii</name>
    <name type="common">Gray's grenadier anchovy</name>
    <dbReference type="NCBI Taxonomy" id="363190"/>
    <lineage>
        <taxon>Eukaryota</taxon>
        <taxon>Metazoa</taxon>
        <taxon>Chordata</taxon>
        <taxon>Craniata</taxon>
        <taxon>Vertebrata</taxon>
        <taxon>Euteleostomi</taxon>
        <taxon>Actinopterygii</taxon>
        <taxon>Neopterygii</taxon>
        <taxon>Teleostei</taxon>
        <taxon>Clupei</taxon>
        <taxon>Clupeiformes</taxon>
        <taxon>Clupeoidei</taxon>
        <taxon>Engraulidae</taxon>
        <taxon>Coilinae</taxon>
        <taxon>Coilia</taxon>
    </lineage>
</organism>
<dbReference type="SUPFAM" id="SSF48726">
    <property type="entry name" value="Immunoglobulin"/>
    <property type="match status" value="1"/>
</dbReference>
<dbReference type="FunFam" id="2.60.40.10:FF:000032">
    <property type="entry name" value="palladin isoform X1"/>
    <property type="match status" value="1"/>
</dbReference>
<keyword evidence="6" id="KW-1185">Reference proteome</keyword>
<dbReference type="InterPro" id="IPR013783">
    <property type="entry name" value="Ig-like_fold"/>
</dbReference>
<dbReference type="SMART" id="SM00409">
    <property type="entry name" value="IG"/>
    <property type="match status" value="1"/>
</dbReference>
<gene>
    <name evidence="5" type="ORF">ACEWY4_016958</name>
</gene>
<evidence type="ECO:0000259" key="4">
    <source>
        <dbReference type="PROSITE" id="PS50835"/>
    </source>
</evidence>
<dbReference type="PROSITE" id="PS50835">
    <property type="entry name" value="IG_LIKE"/>
    <property type="match status" value="1"/>
</dbReference>
<dbReference type="EMBL" id="JBHFQA010000014">
    <property type="protein sequence ID" value="KAL2088130.1"/>
    <property type="molecule type" value="Genomic_DNA"/>
</dbReference>
<dbReference type="InterPro" id="IPR003599">
    <property type="entry name" value="Ig_sub"/>
</dbReference>
<evidence type="ECO:0000313" key="6">
    <source>
        <dbReference type="Proteomes" id="UP001591681"/>
    </source>
</evidence>
<accession>A0ABD1JLV2</accession>
<dbReference type="InterPro" id="IPR007110">
    <property type="entry name" value="Ig-like_dom"/>
</dbReference>
<comment type="caution">
    <text evidence="5">The sequence shown here is derived from an EMBL/GenBank/DDBJ whole genome shotgun (WGS) entry which is preliminary data.</text>
</comment>
<evidence type="ECO:0000313" key="5">
    <source>
        <dbReference type="EMBL" id="KAL2088130.1"/>
    </source>
</evidence>
<protein>
    <recommendedName>
        <fullName evidence="4">Ig-like domain-containing protein</fullName>
    </recommendedName>
</protein>
<dbReference type="Proteomes" id="UP001591681">
    <property type="component" value="Unassembled WGS sequence"/>
</dbReference>
<name>A0ABD1JLV2_9TELE</name>
<dbReference type="Gene3D" id="2.60.40.10">
    <property type="entry name" value="Immunoglobulins"/>
    <property type="match status" value="1"/>
</dbReference>
<dbReference type="InterPro" id="IPR003598">
    <property type="entry name" value="Ig_sub2"/>
</dbReference>
<dbReference type="InterPro" id="IPR013098">
    <property type="entry name" value="Ig_I-set"/>
</dbReference>
<keyword evidence="2" id="KW-0393">Immunoglobulin domain</keyword>
<reference evidence="5 6" key="1">
    <citation type="submission" date="2024-09" db="EMBL/GenBank/DDBJ databases">
        <title>A chromosome-level genome assembly of Gray's grenadier anchovy, Coilia grayii.</title>
        <authorList>
            <person name="Fu Z."/>
        </authorList>
    </citation>
    <scope>NUCLEOTIDE SEQUENCE [LARGE SCALE GENOMIC DNA]</scope>
    <source>
        <strain evidence="5">G4</strain>
        <tissue evidence="5">Muscle</tissue>
    </source>
</reference>